<sequence>MNQYDFSWALTKIKSGEKLTRVEFPELNYVVLENDENNNEYIKLVDGNGGFQPWPDTHQDLLANDWKIYDGGIIEPPPPVRENHVKGIVTIGYYFDKPSSSQHDYGYYQKFASGGFELISTDLFDPSSVEVATCCGFKNDTHEGFLFQIANEGSGQNINFLSQNRNAPLTVYIGNDQFNLGAYTGLSNYKNYYWRETEQSIALRQKYFNQDMVGKSFEILLQFDLA</sequence>
<keyword evidence="3" id="KW-1185">Reference proteome</keyword>
<gene>
    <name evidence="2" type="ORF">JHT90_06065</name>
</gene>
<protein>
    <submittedName>
        <fullName evidence="2">DUF2829 domain-containing protein</fullName>
    </submittedName>
</protein>
<dbReference type="EMBL" id="CP067393">
    <property type="protein sequence ID" value="QQP86803.1"/>
    <property type="molecule type" value="Genomic_DNA"/>
</dbReference>
<dbReference type="KEGG" id="eaz:JHT90_06065"/>
<evidence type="ECO:0000259" key="1">
    <source>
        <dbReference type="Pfam" id="PF11195"/>
    </source>
</evidence>
<accession>A0A974NHM7</accession>
<evidence type="ECO:0000313" key="3">
    <source>
        <dbReference type="Proteomes" id="UP000595278"/>
    </source>
</evidence>
<dbReference type="AlphaFoldDB" id="A0A974NHM7"/>
<dbReference type="RefSeq" id="WP_201095233.1">
    <property type="nucleotide sequence ID" value="NZ_CP067393.1"/>
</dbReference>
<proteinExistence type="predicted"/>
<organism evidence="2 3">
    <name type="scientific">Entomomonas asaccharolytica</name>
    <dbReference type="NCBI Taxonomy" id="2785331"/>
    <lineage>
        <taxon>Bacteria</taxon>
        <taxon>Pseudomonadati</taxon>
        <taxon>Pseudomonadota</taxon>
        <taxon>Gammaproteobacteria</taxon>
        <taxon>Pseudomonadales</taxon>
        <taxon>Pseudomonadaceae</taxon>
        <taxon>Entomomonas</taxon>
    </lineage>
</organism>
<dbReference type="Pfam" id="PF11195">
    <property type="entry name" value="Tad2-like"/>
    <property type="match status" value="1"/>
</dbReference>
<dbReference type="InterPro" id="IPR021361">
    <property type="entry name" value="Tad2-like_dom"/>
</dbReference>
<reference evidence="2 3" key="1">
    <citation type="submission" date="2021-01" db="EMBL/GenBank/DDBJ databases">
        <title>Entomomonas sp. F2A isolated from a house cricket (Acheta domesticus).</title>
        <authorList>
            <person name="Spergser J."/>
            <person name="Busse H.-J."/>
        </authorList>
    </citation>
    <scope>NUCLEOTIDE SEQUENCE [LARGE SCALE GENOMIC DNA]</scope>
    <source>
        <strain evidence="2 3">F2A</strain>
    </source>
</reference>
<evidence type="ECO:0000313" key="2">
    <source>
        <dbReference type="EMBL" id="QQP86803.1"/>
    </source>
</evidence>
<dbReference type="Proteomes" id="UP000595278">
    <property type="component" value="Chromosome"/>
</dbReference>
<feature type="domain" description="Thoeris anti-defense 2-like" evidence="1">
    <location>
        <begin position="5"/>
        <end position="68"/>
    </location>
</feature>
<name>A0A974NHM7_9GAMM</name>